<evidence type="ECO:0000313" key="6">
    <source>
        <dbReference type="Proteomes" id="UP000001542"/>
    </source>
</evidence>
<dbReference type="OrthoDB" id="10253409at2759"/>
<dbReference type="Pfam" id="PF09742">
    <property type="entry name" value="Dymeclin"/>
    <property type="match status" value="2"/>
</dbReference>
<evidence type="ECO:0000256" key="1">
    <source>
        <dbReference type="ARBA" id="ARBA00010603"/>
    </source>
</evidence>
<reference evidence="5" key="1">
    <citation type="submission" date="2006-10" db="EMBL/GenBank/DDBJ databases">
        <authorList>
            <person name="Amadeo P."/>
            <person name="Zhao Q."/>
            <person name="Wortman J."/>
            <person name="Fraser-Liggett C."/>
            <person name="Carlton J."/>
        </authorList>
    </citation>
    <scope>NUCLEOTIDE SEQUENCE</scope>
    <source>
        <strain evidence="5">G3</strain>
    </source>
</reference>
<reference evidence="5" key="2">
    <citation type="journal article" date="2007" name="Science">
        <title>Draft genome sequence of the sexually transmitted pathogen Trichomonas vaginalis.</title>
        <authorList>
            <person name="Carlton J.M."/>
            <person name="Hirt R.P."/>
            <person name="Silva J.C."/>
            <person name="Delcher A.L."/>
            <person name="Schatz M."/>
            <person name="Zhao Q."/>
            <person name="Wortman J.R."/>
            <person name="Bidwell S.L."/>
            <person name="Alsmark U.C.M."/>
            <person name="Besteiro S."/>
            <person name="Sicheritz-Ponten T."/>
            <person name="Noel C.J."/>
            <person name="Dacks J.B."/>
            <person name="Foster P.G."/>
            <person name="Simillion C."/>
            <person name="Van de Peer Y."/>
            <person name="Miranda-Saavedra D."/>
            <person name="Barton G.J."/>
            <person name="Westrop G.D."/>
            <person name="Mueller S."/>
            <person name="Dessi D."/>
            <person name="Fiori P.L."/>
            <person name="Ren Q."/>
            <person name="Paulsen I."/>
            <person name="Zhang H."/>
            <person name="Bastida-Corcuera F.D."/>
            <person name="Simoes-Barbosa A."/>
            <person name="Brown M.T."/>
            <person name="Hayes R.D."/>
            <person name="Mukherjee M."/>
            <person name="Okumura C.Y."/>
            <person name="Schneider R."/>
            <person name="Smith A.J."/>
            <person name="Vanacova S."/>
            <person name="Villalvazo M."/>
            <person name="Haas B.J."/>
            <person name="Pertea M."/>
            <person name="Feldblyum T.V."/>
            <person name="Utterback T.R."/>
            <person name="Shu C.L."/>
            <person name="Osoegawa K."/>
            <person name="de Jong P.J."/>
            <person name="Hrdy I."/>
            <person name="Horvathova L."/>
            <person name="Zubacova Z."/>
            <person name="Dolezal P."/>
            <person name="Malik S.B."/>
            <person name="Logsdon J.M. Jr."/>
            <person name="Henze K."/>
            <person name="Gupta A."/>
            <person name="Wang C.C."/>
            <person name="Dunne R.L."/>
            <person name="Upcroft J.A."/>
            <person name="Upcroft P."/>
            <person name="White O."/>
            <person name="Salzberg S.L."/>
            <person name="Tang P."/>
            <person name="Chiu C.-H."/>
            <person name="Lee Y.-S."/>
            <person name="Embley T.M."/>
            <person name="Coombs G.H."/>
            <person name="Mottram J.C."/>
            <person name="Tachezy J."/>
            <person name="Fraser-Liggett C.M."/>
            <person name="Johnson P.J."/>
        </authorList>
    </citation>
    <scope>NUCLEOTIDE SEQUENCE [LARGE SCALE GENOMIC DNA]</scope>
    <source>
        <strain evidence="5">G3</strain>
    </source>
</reference>
<sequence length="453" mass="52424">MQDDQDPAILLQKLGTKIIQFRTIPKNFPILLHAFSEKLLTSSSKNDPNQVKITEDFQGSVYILCKLAIVCHDCIPEDVFFLIFRTISALNLHFFSISKSEFSKFVTEFPISFVEPLFDSLITHFFTLPVNSRLLVVTMASILLFVYFCDSPDNNPFVTAVRKFNEPKFSEIFDSLTKHFGQTPAILLFYTFIIQNEQFKNFCLSKSDPNWILQIVPPLNKTDDQSHELRLNILLILTQDPSFLFSVSIEKSIIPKLLRDLISYTRHNLKDESHHQAINTALSVCVNLARKLNNFDSETGEPLIGLIRVLLVSKIGNRASQYLRLITMFIESVLVNRLKNNEELLYSVMRSSDVIKKLYYIKDNVDDPDEIERMVSNIEKIIAYFNPKVMELGDKITDYDSMLHCLINFVNDWQPMTTLNRKEPPVFEYQSNDTKSSLNYFRVIILKEFPVIL</sequence>
<dbReference type="VEuPathDB" id="TrichDB:TVAG_055060"/>
<dbReference type="EMBL" id="DS113487">
    <property type="protein sequence ID" value="EAY04020.1"/>
    <property type="molecule type" value="Genomic_DNA"/>
</dbReference>
<dbReference type="Proteomes" id="UP000001542">
    <property type="component" value="Unassembled WGS sequence"/>
</dbReference>
<keyword evidence="6" id="KW-1185">Reference proteome</keyword>
<accession>A2ETH4</accession>
<dbReference type="AlphaFoldDB" id="A2ETH4"/>
<dbReference type="STRING" id="5722.A2ETH4"/>
<gene>
    <name evidence="5" type="ORF">TVAG_055060</name>
</gene>
<organism evidence="5 6">
    <name type="scientific">Trichomonas vaginalis (strain ATCC PRA-98 / G3)</name>
    <dbReference type="NCBI Taxonomy" id="412133"/>
    <lineage>
        <taxon>Eukaryota</taxon>
        <taxon>Metamonada</taxon>
        <taxon>Parabasalia</taxon>
        <taxon>Trichomonadida</taxon>
        <taxon>Trichomonadidae</taxon>
        <taxon>Trichomonas</taxon>
    </lineage>
</organism>
<evidence type="ECO:0000313" key="5">
    <source>
        <dbReference type="EMBL" id="EAY04020.1"/>
    </source>
</evidence>
<evidence type="ECO:0000256" key="2">
    <source>
        <dbReference type="ARBA" id="ARBA00015736"/>
    </source>
</evidence>
<protein>
    <recommendedName>
        <fullName evidence="2">Dymeclin</fullName>
    </recommendedName>
</protein>
<dbReference type="InParanoid" id="A2ETH4"/>
<proteinExistence type="inferred from homology"/>
<dbReference type="InterPro" id="IPR019142">
    <property type="entry name" value="Dymeclin"/>
</dbReference>
<dbReference type="PANTHER" id="PTHR12895">
    <property type="entry name" value="DYMECLIN"/>
    <property type="match status" value="1"/>
</dbReference>
<keyword evidence="4" id="KW-0449">Lipoprotein</keyword>
<evidence type="ECO:0000256" key="4">
    <source>
        <dbReference type="ARBA" id="ARBA00023288"/>
    </source>
</evidence>
<evidence type="ECO:0000256" key="3">
    <source>
        <dbReference type="ARBA" id="ARBA00022707"/>
    </source>
</evidence>
<keyword evidence="3" id="KW-0519">Myristate</keyword>
<comment type="similarity">
    <text evidence="1">Belongs to the dymeclin family.</text>
</comment>
<dbReference type="PANTHER" id="PTHR12895:SF9">
    <property type="entry name" value="DYMECLIN"/>
    <property type="match status" value="1"/>
</dbReference>
<name>A2ETH4_TRIV3</name>